<protein>
    <recommendedName>
        <fullName evidence="4">Lipoprotein</fullName>
    </recommendedName>
</protein>
<sequence length="157" mass="17832">MNINMRQSRTPRRARFAALALTGAVTGVMFLPAVGLGVACASVGIPAVQAGGPPEPAPVHHVSKPRYVPREKPVLRSPRWQPPYIDVIVDNDNQSRNEKRRHKHESVKHEEPKPEPVKHVTPPEHDYDHDDDHDYDHDDDQDNGNWWWPGKWPGGWN</sequence>
<evidence type="ECO:0000256" key="1">
    <source>
        <dbReference type="SAM" id="MobiDB-lite"/>
    </source>
</evidence>
<evidence type="ECO:0000313" key="3">
    <source>
        <dbReference type="Proteomes" id="UP001317259"/>
    </source>
</evidence>
<proteinExistence type="predicted"/>
<name>A0ABT0G6X2_9ACTN</name>
<dbReference type="EMBL" id="JAKRKC020000002">
    <property type="protein sequence ID" value="MCK2220362.1"/>
    <property type="molecule type" value="Genomic_DNA"/>
</dbReference>
<dbReference type="RefSeq" id="WP_242379454.1">
    <property type="nucleotide sequence ID" value="NZ_JAKRKC020000002.1"/>
</dbReference>
<keyword evidence="3" id="KW-1185">Reference proteome</keyword>
<comment type="caution">
    <text evidence="2">The sequence shown here is derived from an EMBL/GenBank/DDBJ whole genome shotgun (WGS) entry which is preliminary data.</text>
</comment>
<evidence type="ECO:0008006" key="4">
    <source>
        <dbReference type="Google" id="ProtNLM"/>
    </source>
</evidence>
<dbReference type="Proteomes" id="UP001317259">
    <property type="component" value="Unassembled WGS sequence"/>
</dbReference>
<organism evidence="2 3">
    <name type="scientific">Actinomadura luzonensis</name>
    <dbReference type="NCBI Taxonomy" id="2805427"/>
    <lineage>
        <taxon>Bacteria</taxon>
        <taxon>Bacillati</taxon>
        <taxon>Actinomycetota</taxon>
        <taxon>Actinomycetes</taxon>
        <taxon>Streptosporangiales</taxon>
        <taxon>Thermomonosporaceae</taxon>
        <taxon>Actinomadura</taxon>
    </lineage>
</organism>
<accession>A0ABT0G6X2</accession>
<feature type="compositionally biased region" description="Basic and acidic residues" evidence="1">
    <location>
        <begin position="107"/>
        <end position="136"/>
    </location>
</feature>
<reference evidence="2 3" key="1">
    <citation type="submission" date="2022-04" db="EMBL/GenBank/DDBJ databases">
        <title>Genome draft of Actinomadura sp. ATCC 31491.</title>
        <authorList>
            <person name="Shi X."/>
            <person name="Du Y."/>
        </authorList>
    </citation>
    <scope>NUCLEOTIDE SEQUENCE [LARGE SCALE GENOMIC DNA]</scope>
    <source>
        <strain evidence="2 3">ATCC 31491</strain>
    </source>
</reference>
<gene>
    <name evidence="2" type="ORF">MF672_042155</name>
</gene>
<feature type="region of interest" description="Disordered" evidence="1">
    <location>
        <begin position="50"/>
        <end position="157"/>
    </location>
</feature>
<evidence type="ECO:0000313" key="2">
    <source>
        <dbReference type="EMBL" id="MCK2220362.1"/>
    </source>
</evidence>